<protein>
    <submittedName>
        <fullName evidence="1">Uncharacterized protein</fullName>
    </submittedName>
</protein>
<dbReference type="AlphaFoldDB" id="U9T5J1"/>
<reference evidence="1" key="1">
    <citation type="submission" date="2013-07" db="EMBL/GenBank/DDBJ databases">
        <title>The genome of an arbuscular mycorrhizal fungus provides insights into the evolution of the oldest plant symbiosis.</title>
        <authorList>
            <consortium name="DOE Joint Genome Institute"/>
            <person name="Tisserant E."/>
            <person name="Malbreil M."/>
            <person name="Kuo A."/>
            <person name="Kohler A."/>
            <person name="Symeonidi A."/>
            <person name="Balestrini R."/>
            <person name="Charron P."/>
            <person name="Duensing N."/>
            <person name="Frei-dit-Frey N."/>
            <person name="Gianinazzi-Pearson V."/>
            <person name="Gilbert B."/>
            <person name="Handa Y."/>
            <person name="Hijri M."/>
            <person name="Kaul R."/>
            <person name="Kawaguchi M."/>
            <person name="Krajinski F."/>
            <person name="Lammers P."/>
            <person name="Lapierre D."/>
            <person name="Masclaux F.G."/>
            <person name="Murat C."/>
            <person name="Morin E."/>
            <person name="Ndikumana S."/>
            <person name="Pagni M."/>
            <person name="Petitpierre D."/>
            <person name="Requena N."/>
            <person name="Rosikiewicz P."/>
            <person name="Riley R."/>
            <person name="Saito K."/>
            <person name="San Clemente H."/>
            <person name="Shapiro H."/>
            <person name="van Tuinen D."/>
            <person name="Becard G."/>
            <person name="Bonfante P."/>
            <person name="Paszkowski U."/>
            <person name="Shachar-Hill Y."/>
            <person name="Young J.P."/>
            <person name="Sanders I.R."/>
            <person name="Henrissat B."/>
            <person name="Rensing S.A."/>
            <person name="Grigoriev I.V."/>
            <person name="Corradi N."/>
            <person name="Roux C."/>
            <person name="Martin F."/>
        </authorList>
    </citation>
    <scope>NUCLEOTIDE SEQUENCE</scope>
    <source>
        <strain evidence="1">DAOM 197198</strain>
    </source>
</reference>
<gene>
    <name evidence="1" type="ORF">GLOINDRAFT_7389</name>
</gene>
<dbReference type="HOGENOM" id="CLU_3051575_0_0_1"/>
<sequence>MLNGSERPWSYQFYTSKDGLIHLSIGSLSVLYHLASWPKWFWVPKVTLISPKLD</sequence>
<organism evidence="1">
    <name type="scientific">Rhizophagus irregularis (strain DAOM 181602 / DAOM 197198 / MUCL 43194)</name>
    <name type="common">Arbuscular mycorrhizal fungus</name>
    <name type="synonym">Glomus intraradices</name>
    <dbReference type="NCBI Taxonomy" id="747089"/>
    <lineage>
        <taxon>Eukaryota</taxon>
        <taxon>Fungi</taxon>
        <taxon>Fungi incertae sedis</taxon>
        <taxon>Mucoromycota</taxon>
        <taxon>Glomeromycotina</taxon>
        <taxon>Glomeromycetes</taxon>
        <taxon>Glomerales</taxon>
        <taxon>Glomeraceae</taxon>
        <taxon>Rhizophagus</taxon>
    </lineage>
</organism>
<accession>U9T5J1</accession>
<name>U9T5J1_RHIID</name>
<proteinExistence type="predicted"/>
<evidence type="ECO:0000313" key="1">
    <source>
        <dbReference type="EMBL" id="ESA01558.1"/>
    </source>
</evidence>
<dbReference type="EMBL" id="KI296360">
    <property type="protein sequence ID" value="ESA01558.1"/>
    <property type="molecule type" value="Genomic_DNA"/>
</dbReference>